<feature type="active site" evidence="17">
    <location>
        <position position="136"/>
    </location>
</feature>
<dbReference type="EMBL" id="NPEX01000011">
    <property type="protein sequence ID" value="RAI45621.1"/>
    <property type="molecule type" value="Genomic_DNA"/>
</dbReference>
<sequence>MAGFCRDCLTEAPEAATRCTRCGSPRLVRHPGLDGFHIAHVDCDAFYAAVEKRDRPELRDLPVIIGGGKRGVVATACYVARTFGVRSAMPMFEARRLCPHAVVIPPDMAKYAKAGRAVRTMMLELTPLIEPLSIDEAFLDLGGTERLHGASPAVTLARFAARVEREIGITVSVGLSENKFLAKIASDLEKPRGFSVLSRADAALFLAPKPVTAIFGVGQATAAALAKSGYRTVADLQRADETALMRAFGTEGLRLARLSRGVDARSVTPDRPTKSISAETTLETDVADGRQLEKILWALCEKVSARLKANGFAGSTITLKLKRSDFKLRTRSRGLPAPTELAGTIFAVGRELLANEIDGTTFRLIGIGVGSLASAAEADPPDLIDQHGSRKAAAEHAVDKIREKFGKAAVVRGLVLDVPRTSTRPQKR</sequence>
<evidence type="ECO:0000256" key="13">
    <source>
        <dbReference type="ARBA" id="ARBA00023125"/>
    </source>
</evidence>
<keyword evidence="11 17" id="KW-0460">Magnesium</keyword>
<feature type="binding site" evidence="17">
    <location>
        <position position="135"/>
    </location>
    <ligand>
        <name>Mg(2+)</name>
        <dbReference type="ChEBI" id="CHEBI:18420"/>
    </ligand>
</feature>
<dbReference type="Gene3D" id="1.10.150.20">
    <property type="entry name" value="5' to 3' exonuclease, C-terminal subdomain"/>
    <property type="match status" value="1"/>
</dbReference>
<dbReference type="HAMAP" id="MF_01113">
    <property type="entry name" value="DNApol_IV"/>
    <property type="match status" value="1"/>
</dbReference>
<evidence type="ECO:0000256" key="1">
    <source>
        <dbReference type="ARBA" id="ARBA00004496"/>
    </source>
</evidence>
<dbReference type="PANTHER" id="PTHR11076:SF33">
    <property type="entry name" value="DNA POLYMERASE KAPPA"/>
    <property type="match status" value="1"/>
</dbReference>
<organism evidence="19 20">
    <name type="scientific">Rhodoplanes roseus</name>
    <dbReference type="NCBI Taxonomy" id="29409"/>
    <lineage>
        <taxon>Bacteria</taxon>
        <taxon>Pseudomonadati</taxon>
        <taxon>Pseudomonadota</taxon>
        <taxon>Alphaproteobacteria</taxon>
        <taxon>Hyphomicrobiales</taxon>
        <taxon>Nitrobacteraceae</taxon>
        <taxon>Rhodoplanes</taxon>
    </lineage>
</organism>
<dbReference type="InterPro" id="IPR043502">
    <property type="entry name" value="DNA/RNA_pol_sf"/>
</dbReference>
<evidence type="ECO:0000256" key="4">
    <source>
        <dbReference type="ARBA" id="ARBA00022457"/>
    </source>
</evidence>
<dbReference type="InterPro" id="IPR022880">
    <property type="entry name" value="DNApol_IV"/>
</dbReference>
<dbReference type="NCBIfam" id="NF002677">
    <property type="entry name" value="PRK02406.1"/>
    <property type="match status" value="1"/>
</dbReference>
<evidence type="ECO:0000256" key="17">
    <source>
        <dbReference type="HAMAP-Rule" id="MF_01113"/>
    </source>
</evidence>
<dbReference type="Gene3D" id="3.30.70.270">
    <property type="match status" value="1"/>
</dbReference>
<dbReference type="GO" id="GO:0000287">
    <property type="term" value="F:magnesium ion binding"/>
    <property type="evidence" value="ECO:0007669"/>
    <property type="project" value="UniProtKB-UniRule"/>
</dbReference>
<dbReference type="GO" id="GO:0042276">
    <property type="term" value="P:error-prone translesion synthesis"/>
    <property type="evidence" value="ECO:0007669"/>
    <property type="project" value="TreeGrafter"/>
</dbReference>
<evidence type="ECO:0000313" key="20">
    <source>
        <dbReference type="Proteomes" id="UP000249130"/>
    </source>
</evidence>
<evidence type="ECO:0000256" key="6">
    <source>
        <dbReference type="ARBA" id="ARBA00022679"/>
    </source>
</evidence>
<comment type="caution">
    <text evidence="19">The sequence shown here is derived from an EMBL/GenBank/DDBJ whole genome shotgun (WGS) entry which is preliminary data.</text>
</comment>
<comment type="similarity">
    <text evidence="2 17">Belongs to the DNA polymerase type-Y family.</text>
</comment>
<dbReference type="InterPro" id="IPR036775">
    <property type="entry name" value="DNA_pol_Y-fam_lit_finger_sf"/>
</dbReference>
<dbReference type="InterPro" id="IPR043128">
    <property type="entry name" value="Rev_trsase/Diguanyl_cyclase"/>
</dbReference>
<dbReference type="GO" id="GO:0006281">
    <property type="term" value="P:DNA repair"/>
    <property type="evidence" value="ECO:0007669"/>
    <property type="project" value="UniProtKB-UniRule"/>
</dbReference>
<keyword evidence="7 17" id="KW-0548">Nucleotidyltransferase</keyword>
<dbReference type="PANTHER" id="PTHR11076">
    <property type="entry name" value="DNA REPAIR POLYMERASE UMUC / TRANSFERASE FAMILY MEMBER"/>
    <property type="match status" value="1"/>
</dbReference>
<dbReference type="InterPro" id="IPR017961">
    <property type="entry name" value="DNA_pol_Y-fam_little_finger"/>
</dbReference>
<evidence type="ECO:0000256" key="15">
    <source>
        <dbReference type="ARBA" id="ARBA00025589"/>
    </source>
</evidence>
<protein>
    <recommendedName>
        <fullName evidence="17">DNA polymerase IV</fullName>
        <shortName evidence="17">Pol IV</shortName>
        <ecNumber evidence="17">2.7.7.7</ecNumber>
    </recommendedName>
</protein>
<dbReference type="NCBIfam" id="NF002751">
    <property type="entry name" value="PRK02794.1"/>
    <property type="match status" value="1"/>
</dbReference>
<feature type="domain" description="UmuC" evidence="18">
    <location>
        <begin position="38"/>
        <end position="218"/>
    </location>
</feature>
<keyword evidence="6 17" id="KW-0808">Transferase</keyword>
<dbReference type="OrthoDB" id="9808813at2"/>
<evidence type="ECO:0000256" key="16">
    <source>
        <dbReference type="ARBA" id="ARBA00049244"/>
    </source>
</evidence>
<keyword evidence="8 17" id="KW-0235">DNA replication</keyword>
<evidence type="ECO:0000256" key="11">
    <source>
        <dbReference type="ARBA" id="ARBA00022842"/>
    </source>
</evidence>
<comment type="subcellular location">
    <subcellularLocation>
        <location evidence="1 17">Cytoplasm</location>
    </subcellularLocation>
</comment>
<comment type="cofactor">
    <cofactor evidence="17">
        <name>Mg(2+)</name>
        <dbReference type="ChEBI" id="CHEBI:18420"/>
    </cofactor>
    <text evidence="17">Binds 2 magnesium ions per subunit.</text>
</comment>
<keyword evidence="13 17" id="KW-0238">DNA-binding</keyword>
<comment type="subunit">
    <text evidence="3 17">Monomer.</text>
</comment>
<dbReference type="Pfam" id="PF14520">
    <property type="entry name" value="HHH_5"/>
    <property type="match status" value="1"/>
</dbReference>
<keyword evidence="4 17" id="KW-0515">Mutator protein</keyword>
<dbReference type="RefSeq" id="WP_111417547.1">
    <property type="nucleotide sequence ID" value="NZ_NPEX01000011.1"/>
</dbReference>
<keyword evidence="5 17" id="KW-0963">Cytoplasm</keyword>
<dbReference type="FunFam" id="3.40.1170.60:FF:000001">
    <property type="entry name" value="DNA polymerase IV"/>
    <property type="match status" value="1"/>
</dbReference>
<dbReference type="SUPFAM" id="SSF56672">
    <property type="entry name" value="DNA/RNA polymerases"/>
    <property type="match status" value="1"/>
</dbReference>
<dbReference type="FunFam" id="3.30.1490.100:FF:000004">
    <property type="entry name" value="DNA polymerase IV"/>
    <property type="match status" value="1"/>
</dbReference>
<evidence type="ECO:0000256" key="3">
    <source>
        <dbReference type="ARBA" id="ARBA00011245"/>
    </source>
</evidence>
<dbReference type="AlphaFoldDB" id="A0A327L4T0"/>
<evidence type="ECO:0000256" key="12">
    <source>
        <dbReference type="ARBA" id="ARBA00022932"/>
    </source>
</evidence>
<evidence type="ECO:0000256" key="14">
    <source>
        <dbReference type="ARBA" id="ARBA00023204"/>
    </source>
</evidence>
<reference evidence="19 20" key="1">
    <citation type="submission" date="2017-07" db="EMBL/GenBank/DDBJ databases">
        <title>Draft Genome Sequences of Select Purple Nonsulfur Bacteria.</title>
        <authorList>
            <person name="Lasarre B."/>
            <person name="Mckinlay J.B."/>
        </authorList>
    </citation>
    <scope>NUCLEOTIDE SEQUENCE [LARGE SCALE GENOMIC DNA]</scope>
    <source>
        <strain evidence="19 20">DSM 5909</strain>
    </source>
</reference>
<comment type="function">
    <text evidence="15 17">Poorly processive, error-prone DNA polymerase involved in untargeted mutagenesis. Copies undamaged DNA at stalled replication forks, which arise in vivo from mismatched or misaligned primer ends. These misaligned primers can be extended by PolIV. Exhibits no 3'-5' exonuclease (proofreading) activity. May be involved in translesional synthesis, in conjunction with the beta clamp from PolIII.</text>
</comment>
<dbReference type="GO" id="GO:0005829">
    <property type="term" value="C:cytosol"/>
    <property type="evidence" value="ECO:0007669"/>
    <property type="project" value="TreeGrafter"/>
</dbReference>
<dbReference type="GO" id="GO:0003684">
    <property type="term" value="F:damaged DNA binding"/>
    <property type="evidence" value="ECO:0007669"/>
    <property type="project" value="InterPro"/>
</dbReference>
<dbReference type="PROSITE" id="PS50173">
    <property type="entry name" value="UMUC"/>
    <property type="match status" value="1"/>
</dbReference>
<dbReference type="InterPro" id="IPR001126">
    <property type="entry name" value="UmuC"/>
</dbReference>
<dbReference type="CDD" id="cd03586">
    <property type="entry name" value="PolY_Pol_IV_kappa"/>
    <property type="match status" value="1"/>
</dbReference>
<accession>A0A327L4T0</accession>
<gene>
    <name evidence="17" type="primary">dinB</name>
    <name evidence="19" type="ORF">CH341_02975</name>
</gene>
<name>A0A327L4T0_9BRAD</name>
<dbReference type="GO" id="GO:0003887">
    <property type="term" value="F:DNA-directed DNA polymerase activity"/>
    <property type="evidence" value="ECO:0007669"/>
    <property type="project" value="UniProtKB-UniRule"/>
</dbReference>
<evidence type="ECO:0000259" key="18">
    <source>
        <dbReference type="PROSITE" id="PS50173"/>
    </source>
</evidence>
<keyword evidence="20" id="KW-1185">Reference proteome</keyword>
<evidence type="ECO:0000313" key="19">
    <source>
        <dbReference type="EMBL" id="RAI45621.1"/>
    </source>
</evidence>
<dbReference type="EC" id="2.7.7.7" evidence="17"/>
<keyword evidence="9 17" id="KW-0479">Metal-binding</keyword>
<dbReference type="GO" id="GO:0009432">
    <property type="term" value="P:SOS response"/>
    <property type="evidence" value="ECO:0007669"/>
    <property type="project" value="TreeGrafter"/>
</dbReference>
<dbReference type="Gene3D" id="3.40.1170.60">
    <property type="match status" value="1"/>
</dbReference>
<proteinExistence type="inferred from homology"/>
<dbReference type="InterPro" id="IPR050116">
    <property type="entry name" value="DNA_polymerase-Y"/>
</dbReference>
<evidence type="ECO:0000256" key="2">
    <source>
        <dbReference type="ARBA" id="ARBA00010945"/>
    </source>
</evidence>
<dbReference type="GO" id="GO:0006261">
    <property type="term" value="P:DNA-templated DNA replication"/>
    <property type="evidence" value="ECO:0007669"/>
    <property type="project" value="UniProtKB-UniRule"/>
</dbReference>
<dbReference type="Proteomes" id="UP000249130">
    <property type="component" value="Unassembled WGS sequence"/>
</dbReference>
<keyword evidence="14 17" id="KW-0234">DNA repair</keyword>
<evidence type="ECO:0000256" key="5">
    <source>
        <dbReference type="ARBA" id="ARBA00022490"/>
    </source>
</evidence>
<feature type="site" description="Substrate discrimination" evidence="17">
    <location>
        <position position="47"/>
    </location>
</feature>
<keyword evidence="12 17" id="KW-0239">DNA-directed DNA polymerase</keyword>
<keyword evidence="10 17" id="KW-0227">DNA damage</keyword>
<evidence type="ECO:0000256" key="8">
    <source>
        <dbReference type="ARBA" id="ARBA00022705"/>
    </source>
</evidence>
<evidence type="ECO:0000256" key="10">
    <source>
        <dbReference type="ARBA" id="ARBA00022763"/>
    </source>
</evidence>
<dbReference type="Pfam" id="PF00817">
    <property type="entry name" value="IMS"/>
    <property type="match status" value="1"/>
</dbReference>
<dbReference type="Pfam" id="PF11799">
    <property type="entry name" value="IMS_C"/>
    <property type="match status" value="1"/>
</dbReference>
<dbReference type="Gene3D" id="3.30.1490.100">
    <property type="entry name" value="DNA polymerase, Y-family, little finger domain"/>
    <property type="match status" value="1"/>
</dbReference>
<comment type="catalytic activity">
    <reaction evidence="16 17">
        <text>DNA(n) + a 2'-deoxyribonucleoside 5'-triphosphate = DNA(n+1) + diphosphate</text>
        <dbReference type="Rhea" id="RHEA:22508"/>
        <dbReference type="Rhea" id="RHEA-COMP:17339"/>
        <dbReference type="Rhea" id="RHEA-COMP:17340"/>
        <dbReference type="ChEBI" id="CHEBI:33019"/>
        <dbReference type="ChEBI" id="CHEBI:61560"/>
        <dbReference type="ChEBI" id="CHEBI:173112"/>
        <dbReference type="EC" id="2.7.7.7"/>
    </reaction>
</comment>
<evidence type="ECO:0000256" key="7">
    <source>
        <dbReference type="ARBA" id="ARBA00022695"/>
    </source>
</evidence>
<evidence type="ECO:0000256" key="9">
    <source>
        <dbReference type="ARBA" id="ARBA00022723"/>
    </source>
</evidence>
<feature type="binding site" evidence="17">
    <location>
        <position position="42"/>
    </location>
    <ligand>
        <name>Mg(2+)</name>
        <dbReference type="ChEBI" id="CHEBI:18420"/>
    </ligand>
</feature>
<dbReference type="SUPFAM" id="SSF100879">
    <property type="entry name" value="Lesion bypass DNA polymerase (Y-family), little finger domain"/>
    <property type="match status" value="1"/>
</dbReference>